<dbReference type="Proteomes" id="UP000789920">
    <property type="component" value="Unassembled WGS sequence"/>
</dbReference>
<organism evidence="1 2">
    <name type="scientific">Racocetra persica</name>
    <dbReference type="NCBI Taxonomy" id="160502"/>
    <lineage>
        <taxon>Eukaryota</taxon>
        <taxon>Fungi</taxon>
        <taxon>Fungi incertae sedis</taxon>
        <taxon>Mucoromycota</taxon>
        <taxon>Glomeromycotina</taxon>
        <taxon>Glomeromycetes</taxon>
        <taxon>Diversisporales</taxon>
        <taxon>Gigasporaceae</taxon>
        <taxon>Racocetra</taxon>
    </lineage>
</organism>
<dbReference type="EMBL" id="CAJVQC010033646">
    <property type="protein sequence ID" value="CAG8754488.1"/>
    <property type="molecule type" value="Genomic_DNA"/>
</dbReference>
<proteinExistence type="predicted"/>
<accession>A0ACA9QK39</accession>
<gene>
    <name evidence="1" type="ORF">RPERSI_LOCUS14536</name>
</gene>
<reference evidence="1" key="1">
    <citation type="submission" date="2021-06" db="EMBL/GenBank/DDBJ databases">
        <authorList>
            <person name="Kallberg Y."/>
            <person name="Tangrot J."/>
            <person name="Rosling A."/>
        </authorList>
    </citation>
    <scope>NUCLEOTIDE SEQUENCE</scope>
    <source>
        <strain evidence="1">MA461A</strain>
    </source>
</reference>
<name>A0ACA9QK39_9GLOM</name>
<feature type="non-terminal residue" evidence="1">
    <location>
        <position position="1"/>
    </location>
</feature>
<evidence type="ECO:0000313" key="2">
    <source>
        <dbReference type="Proteomes" id="UP000789920"/>
    </source>
</evidence>
<evidence type="ECO:0000313" key="1">
    <source>
        <dbReference type="EMBL" id="CAG8754488.1"/>
    </source>
</evidence>
<protein>
    <submittedName>
        <fullName evidence="1">11545_t:CDS:1</fullName>
    </submittedName>
</protein>
<keyword evidence="2" id="KW-1185">Reference proteome</keyword>
<sequence length="101" mass="12059">ESDEEQEINEQLTILLDQQEKDAFFLKLSTFVCCKNKMCLTKIDHELAFQIFDSMRKLSKTEYNMFFLGMLHAMVRSNETLRGKEKQYLTIKYTFDNDEIL</sequence>
<comment type="caution">
    <text evidence="1">The sequence shown here is derived from an EMBL/GenBank/DDBJ whole genome shotgun (WGS) entry which is preliminary data.</text>
</comment>